<dbReference type="AlphaFoldDB" id="A0AAD5XMI1"/>
<organism evidence="2 3">
    <name type="scientific">Geranomyces variabilis</name>
    <dbReference type="NCBI Taxonomy" id="109894"/>
    <lineage>
        <taxon>Eukaryota</taxon>
        <taxon>Fungi</taxon>
        <taxon>Fungi incertae sedis</taxon>
        <taxon>Chytridiomycota</taxon>
        <taxon>Chytridiomycota incertae sedis</taxon>
        <taxon>Chytridiomycetes</taxon>
        <taxon>Spizellomycetales</taxon>
        <taxon>Powellomycetaceae</taxon>
        <taxon>Geranomyces</taxon>
    </lineage>
</organism>
<protein>
    <recommendedName>
        <fullName evidence="1">Phosphoribulokinase/uridine kinase domain-containing protein</fullName>
    </recommendedName>
</protein>
<dbReference type="Gene3D" id="3.40.50.300">
    <property type="entry name" value="P-loop containing nucleotide triphosphate hydrolases"/>
    <property type="match status" value="2"/>
</dbReference>
<feature type="domain" description="Phosphoribulokinase/uridine kinase" evidence="1">
    <location>
        <begin position="25"/>
        <end position="169"/>
    </location>
</feature>
<dbReference type="EMBL" id="JADGJQ010000026">
    <property type="protein sequence ID" value="KAJ3178517.1"/>
    <property type="molecule type" value="Genomic_DNA"/>
</dbReference>
<dbReference type="InterPro" id="IPR027417">
    <property type="entry name" value="P-loop_NTPase"/>
</dbReference>
<dbReference type="Pfam" id="PF00485">
    <property type="entry name" value="PRK"/>
    <property type="match status" value="1"/>
</dbReference>
<dbReference type="InterPro" id="IPR006083">
    <property type="entry name" value="PRK/URK"/>
</dbReference>
<evidence type="ECO:0000313" key="3">
    <source>
        <dbReference type="Proteomes" id="UP001212152"/>
    </source>
</evidence>
<sequence>MDSRAVDLAARVRLLRGAAPGRRVIVAIAGIPGSGKTTLAAALVARLNADTPPPTHAIAVPMDGFHLSKATLSASTDPPRFHARRGAPFTFDPTALLTLLRRIRYDAPHETIPAPAFSHATGDPVAAAIHIAPHHRVVVVEGLYLLADVAPWCHIRPLCDLCYWLDVDLATARERVVVRHVDAGLASTRVDAEKRWELNDELNALWVLKHSVR</sequence>
<comment type="caution">
    <text evidence="2">The sequence shown here is derived from an EMBL/GenBank/DDBJ whole genome shotgun (WGS) entry which is preliminary data.</text>
</comment>
<accession>A0AAD5XMI1</accession>
<keyword evidence="3" id="KW-1185">Reference proteome</keyword>
<dbReference type="SUPFAM" id="SSF52540">
    <property type="entry name" value="P-loop containing nucleoside triphosphate hydrolases"/>
    <property type="match status" value="1"/>
</dbReference>
<evidence type="ECO:0000259" key="1">
    <source>
        <dbReference type="Pfam" id="PF00485"/>
    </source>
</evidence>
<reference evidence="2" key="1">
    <citation type="submission" date="2020-05" db="EMBL/GenBank/DDBJ databases">
        <title>Phylogenomic resolution of chytrid fungi.</title>
        <authorList>
            <person name="Stajich J.E."/>
            <person name="Amses K."/>
            <person name="Simmons R."/>
            <person name="Seto K."/>
            <person name="Myers J."/>
            <person name="Bonds A."/>
            <person name="Quandt C.A."/>
            <person name="Barry K."/>
            <person name="Liu P."/>
            <person name="Grigoriev I."/>
            <person name="Longcore J.E."/>
            <person name="James T.Y."/>
        </authorList>
    </citation>
    <scope>NUCLEOTIDE SEQUENCE</scope>
    <source>
        <strain evidence="2">JEL0379</strain>
    </source>
</reference>
<dbReference type="GO" id="GO:0005524">
    <property type="term" value="F:ATP binding"/>
    <property type="evidence" value="ECO:0007669"/>
    <property type="project" value="InterPro"/>
</dbReference>
<dbReference type="Proteomes" id="UP001212152">
    <property type="component" value="Unassembled WGS sequence"/>
</dbReference>
<dbReference type="PANTHER" id="PTHR10285">
    <property type="entry name" value="URIDINE KINASE"/>
    <property type="match status" value="1"/>
</dbReference>
<proteinExistence type="predicted"/>
<evidence type="ECO:0000313" key="2">
    <source>
        <dbReference type="EMBL" id="KAJ3178517.1"/>
    </source>
</evidence>
<dbReference type="GO" id="GO:0016301">
    <property type="term" value="F:kinase activity"/>
    <property type="evidence" value="ECO:0007669"/>
    <property type="project" value="InterPro"/>
</dbReference>
<gene>
    <name evidence="2" type="ORF">HDU87_003592</name>
</gene>
<name>A0AAD5XMI1_9FUNG</name>